<keyword evidence="4" id="KW-1185">Reference proteome</keyword>
<dbReference type="VEuPathDB" id="FungiDB:Z518_08406"/>
<accession>A0A0D2J0Q4</accession>
<gene>
    <name evidence="3" type="ORF">Z518_08406</name>
</gene>
<dbReference type="SUPFAM" id="SSF49348">
    <property type="entry name" value="Clathrin adaptor appendage domain"/>
    <property type="match status" value="1"/>
</dbReference>
<dbReference type="AlphaFoldDB" id="A0A0D2J0Q4"/>
<evidence type="ECO:0000256" key="1">
    <source>
        <dbReference type="SAM" id="MobiDB-lite"/>
    </source>
</evidence>
<evidence type="ECO:0000313" key="3">
    <source>
        <dbReference type="EMBL" id="KIX02465.1"/>
    </source>
</evidence>
<reference evidence="3 4" key="1">
    <citation type="submission" date="2015-01" db="EMBL/GenBank/DDBJ databases">
        <title>The Genome Sequence of Rhinocladiella mackenzie CBS 650.93.</title>
        <authorList>
            <consortium name="The Broad Institute Genomics Platform"/>
            <person name="Cuomo C."/>
            <person name="de Hoog S."/>
            <person name="Gorbushina A."/>
            <person name="Stielow B."/>
            <person name="Teixiera M."/>
            <person name="Abouelleil A."/>
            <person name="Chapman S.B."/>
            <person name="Priest M."/>
            <person name="Young S.K."/>
            <person name="Wortman J."/>
            <person name="Nusbaum C."/>
            <person name="Birren B."/>
        </authorList>
    </citation>
    <scope>NUCLEOTIDE SEQUENCE [LARGE SCALE GENOMIC DNA]</scope>
    <source>
        <strain evidence="3 4">CBS 650.93</strain>
    </source>
</reference>
<dbReference type="OrthoDB" id="28053at2759"/>
<protein>
    <recommendedName>
        <fullName evidence="2">Clathrin adaptor alpha-adaptin appendage C-terminal subdomain domain-containing protein</fullName>
    </recommendedName>
</protein>
<dbReference type="STRING" id="1442369.A0A0D2J0Q4"/>
<dbReference type="InterPro" id="IPR013041">
    <property type="entry name" value="Clathrin_app_Ig-like_sf"/>
</dbReference>
<dbReference type="EMBL" id="KN847480">
    <property type="protein sequence ID" value="KIX02465.1"/>
    <property type="molecule type" value="Genomic_DNA"/>
</dbReference>
<evidence type="ECO:0000313" key="4">
    <source>
        <dbReference type="Proteomes" id="UP000053617"/>
    </source>
</evidence>
<dbReference type="SUPFAM" id="SSF55711">
    <property type="entry name" value="Subdomain of clathrin and coatomer appendage domain"/>
    <property type="match status" value="1"/>
</dbReference>
<name>A0A0D2J0Q4_9EURO</name>
<dbReference type="Proteomes" id="UP000053617">
    <property type="component" value="Unassembled WGS sequence"/>
</dbReference>
<sequence>MGRKRTFTTIVNGRAKPSANGTESGHAGGIQNGVTGASEDLEASAAHLSPDWEIGYEQMYFSNRGVLYEDPQIQVASSAIGSFTTTLDNKSAPALKIDTKSLPESHVEADFQVQETIVCTSVAPFSEPPKIRISYLAGALQGYALELPILAHRFMDPSELSSEDFFKRWRQFGAGPLGAQSTFSLKTRRQR</sequence>
<dbReference type="InterPro" id="IPR009028">
    <property type="entry name" value="Coatomer/calthrin_app_sub_C"/>
</dbReference>
<dbReference type="Pfam" id="PF02296">
    <property type="entry name" value="Alpha_adaptin_C"/>
    <property type="match status" value="1"/>
</dbReference>
<feature type="domain" description="Clathrin adaptor alpha-adaptin appendage C-terminal subdomain" evidence="2">
    <location>
        <begin position="154"/>
        <end position="188"/>
    </location>
</feature>
<proteinExistence type="predicted"/>
<evidence type="ECO:0000259" key="2">
    <source>
        <dbReference type="Pfam" id="PF02296"/>
    </source>
</evidence>
<dbReference type="GeneID" id="25296477"/>
<dbReference type="Gene3D" id="2.60.40.1230">
    <property type="match status" value="1"/>
</dbReference>
<organism evidence="3 4">
    <name type="scientific">Rhinocladiella mackenziei CBS 650.93</name>
    <dbReference type="NCBI Taxonomy" id="1442369"/>
    <lineage>
        <taxon>Eukaryota</taxon>
        <taxon>Fungi</taxon>
        <taxon>Dikarya</taxon>
        <taxon>Ascomycota</taxon>
        <taxon>Pezizomycotina</taxon>
        <taxon>Eurotiomycetes</taxon>
        <taxon>Chaetothyriomycetidae</taxon>
        <taxon>Chaetothyriales</taxon>
        <taxon>Herpotrichiellaceae</taxon>
        <taxon>Rhinocladiella</taxon>
    </lineage>
</organism>
<dbReference type="GO" id="GO:0030131">
    <property type="term" value="C:clathrin adaptor complex"/>
    <property type="evidence" value="ECO:0007669"/>
    <property type="project" value="InterPro"/>
</dbReference>
<dbReference type="HOGENOM" id="CLU_1422124_0_0_1"/>
<dbReference type="RefSeq" id="XP_013269601.1">
    <property type="nucleotide sequence ID" value="XM_013414147.1"/>
</dbReference>
<dbReference type="GO" id="GO:0016192">
    <property type="term" value="P:vesicle-mediated transport"/>
    <property type="evidence" value="ECO:0007669"/>
    <property type="project" value="InterPro"/>
</dbReference>
<dbReference type="GO" id="GO:0006886">
    <property type="term" value="P:intracellular protein transport"/>
    <property type="evidence" value="ECO:0007669"/>
    <property type="project" value="InterPro"/>
</dbReference>
<dbReference type="InterPro" id="IPR003164">
    <property type="entry name" value="Clathrin_a-adaptin_app_sub_C"/>
</dbReference>
<feature type="region of interest" description="Disordered" evidence="1">
    <location>
        <begin position="1"/>
        <end position="34"/>
    </location>
</feature>